<dbReference type="AlphaFoldDB" id="A0A068WWT5"/>
<accession>A0A068WWT5</accession>
<sequence length="472" mass="51310">MGTDNGVIYDTDVGPAVAYHSGAIIGDYLFIHGGISGASGKSQACINSLYKIQLLPLIGQWTEITTADSPFLSQHQCIPHRSSGCLCFVGGWTGKIRSAGVHIFDTDSGRWLPPALHEPHLKGFPKGSGLSGHSLVPMATQGNQVAALVIGREGSLRTQRRHDRNVSADLGSNQSFVYTEITSTTASRSYHTTIAFTEREVLTVGGRATGFVETATTPSEVVLDVNSGQCKAVAHLIERFTKTKSPPITETRLSQIGIRGHYAIAGGQGVLVGGGEGFNALRSDPEGEAFICLPFDSNSVFSLGKTKDRRCYAVCAVNATDGTAWLQGESQHRVFPRVVNQCLHLSENVYTVPAQSSFPKLLIRKRIEKRRNTRTEYALLTHSRAWRLLTNNVLLSFPPLSVVPSNLLGQSPASAITTQSVLYGRQPPINRAIRRISMQVRSIPDREQKRVATRAALPDWQLVEDAVRLKTS</sequence>
<reference evidence="1 2" key="1">
    <citation type="journal article" date="2013" name="Nature">
        <title>The genomes of four tapeworm species reveal adaptations to parasitism.</title>
        <authorList>
            <person name="Tsai I.J."/>
            <person name="Zarowiecki M."/>
            <person name="Holroyd N."/>
            <person name="Garciarrubio A."/>
            <person name="Sanchez-Flores A."/>
            <person name="Brooks K.L."/>
            <person name="Tracey A."/>
            <person name="Bobes R.J."/>
            <person name="Fragoso G."/>
            <person name="Sciutto E."/>
            <person name="Aslett M."/>
            <person name="Beasley H."/>
            <person name="Bennett H.M."/>
            <person name="Cai J."/>
            <person name="Camicia F."/>
            <person name="Clark R."/>
            <person name="Cucher M."/>
            <person name="De Silva N."/>
            <person name="Day T.A."/>
            <person name="Deplazes P."/>
            <person name="Estrada K."/>
            <person name="Fernandez C."/>
            <person name="Holland P.W."/>
            <person name="Hou J."/>
            <person name="Hu S."/>
            <person name="Huckvale T."/>
            <person name="Hung S.S."/>
            <person name="Kamenetzky L."/>
            <person name="Keane J.A."/>
            <person name="Kiss F."/>
            <person name="Koziol U."/>
            <person name="Lambert O."/>
            <person name="Liu K."/>
            <person name="Luo X."/>
            <person name="Luo Y."/>
            <person name="Macchiaroli N."/>
            <person name="Nichol S."/>
            <person name="Paps J."/>
            <person name="Parkinson J."/>
            <person name="Pouchkina-Stantcheva N."/>
            <person name="Riddiford N."/>
            <person name="Rosenzvit M."/>
            <person name="Salinas G."/>
            <person name="Wasmuth J.D."/>
            <person name="Zamanian M."/>
            <person name="Zheng Y."/>
            <person name="Cai X."/>
            <person name="Soberon X."/>
            <person name="Olson P.D."/>
            <person name="Laclette J.P."/>
            <person name="Brehm K."/>
            <person name="Berriman M."/>
            <person name="Garciarrubio A."/>
            <person name="Bobes R.J."/>
            <person name="Fragoso G."/>
            <person name="Sanchez-Flores A."/>
            <person name="Estrada K."/>
            <person name="Cevallos M.A."/>
            <person name="Morett E."/>
            <person name="Gonzalez V."/>
            <person name="Portillo T."/>
            <person name="Ochoa-Leyva A."/>
            <person name="Jose M.V."/>
            <person name="Sciutto E."/>
            <person name="Landa A."/>
            <person name="Jimenez L."/>
            <person name="Valdes V."/>
            <person name="Carrero J.C."/>
            <person name="Larralde C."/>
            <person name="Morales-Montor J."/>
            <person name="Limon-Lason J."/>
            <person name="Soberon X."/>
            <person name="Laclette J.P."/>
        </authorList>
    </citation>
    <scope>NUCLEOTIDE SEQUENCE [LARGE SCALE GENOMIC DNA]</scope>
</reference>
<dbReference type="InterPro" id="IPR042941">
    <property type="entry name" value="KLDC9"/>
</dbReference>
<dbReference type="GO" id="GO:0030332">
    <property type="term" value="F:cyclin binding"/>
    <property type="evidence" value="ECO:0007669"/>
    <property type="project" value="TreeGrafter"/>
</dbReference>
<gene>
    <name evidence="1" type="ORF">EgrG_000338100</name>
</gene>
<organism evidence="1">
    <name type="scientific">Echinococcus granulosus</name>
    <name type="common">Hydatid tapeworm</name>
    <dbReference type="NCBI Taxonomy" id="6210"/>
    <lineage>
        <taxon>Eukaryota</taxon>
        <taxon>Metazoa</taxon>
        <taxon>Spiralia</taxon>
        <taxon>Lophotrochozoa</taxon>
        <taxon>Platyhelminthes</taxon>
        <taxon>Cestoda</taxon>
        <taxon>Eucestoda</taxon>
        <taxon>Cyclophyllidea</taxon>
        <taxon>Taeniidae</taxon>
        <taxon>Echinococcus</taxon>
        <taxon>Echinococcus granulosus group</taxon>
    </lineage>
</organism>
<reference evidence="3" key="3">
    <citation type="submission" date="2020-10" db="UniProtKB">
        <authorList>
            <consortium name="WormBaseParasite"/>
        </authorList>
    </citation>
    <scope>IDENTIFICATION</scope>
</reference>
<dbReference type="PANTHER" id="PTHR47196">
    <property type="entry name" value="KELCH DOMAIN-CONTAINING PROTEIN 9"/>
    <property type="match status" value="1"/>
</dbReference>
<dbReference type="Proteomes" id="UP000492820">
    <property type="component" value="Unassembled WGS sequence"/>
</dbReference>
<name>A0A068WWT5_ECHGR</name>
<dbReference type="InterPro" id="IPR011043">
    <property type="entry name" value="Gal_Oxase/kelch_b-propeller"/>
</dbReference>
<dbReference type="PANTHER" id="PTHR47196:SF1">
    <property type="entry name" value="KELCH DOMAIN-CONTAINING PROTEIN 9"/>
    <property type="match status" value="1"/>
</dbReference>
<dbReference type="EMBL" id="LK028586">
    <property type="protein sequence ID" value="CDS22170.1"/>
    <property type="molecule type" value="Genomic_DNA"/>
</dbReference>
<protein>
    <submittedName>
        <fullName evidence="1 3">Kelch domain containing protein 9</fullName>
    </submittedName>
</protein>
<dbReference type="InterPro" id="IPR015915">
    <property type="entry name" value="Kelch-typ_b-propeller"/>
</dbReference>
<evidence type="ECO:0000313" key="3">
    <source>
        <dbReference type="WBParaSite" id="EgrG_000338100"/>
    </source>
</evidence>
<dbReference type="SUPFAM" id="SSF50965">
    <property type="entry name" value="Galactose oxidase, central domain"/>
    <property type="match status" value="1"/>
</dbReference>
<dbReference type="OrthoDB" id="10251809at2759"/>
<proteinExistence type="predicted"/>
<dbReference type="WBParaSite" id="EgrG_000338100">
    <property type="protein sequence ID" value="EgrG_000338100"/>
    <property type="gene ID" value="EgrG_000338100"/>
</dbReference>
<reference evidence="1" key="2">
    <citation type="submission" date="2014-06" db="EMBL/GenBank/DDBJ databases">
        <authorList>
            <person name="Aslett M."/>
        </authorList>
    </citation>
    <scope>NUCLEOTIDE SEQUENCE</scope>
</reference>
<evidence type="ECO:0000313" key="1">
    <source>
        <dbReference type="EMBL" id="CDS22170.1"/>
    </source>
</evidence>
<dbReference type="Gene3D" id="2.120.10.80">
    <property type="entry name" value="Kelch-type beta propeller"/>
    <property type="match status" value="1"/>
</dbReference>
<dbReference type="SUPFAM" id="SSF117281">
    <property type="entry name" value="Kelch motif"/>
    <property type="match status" value="1"/>
</dbReference>
<evidence type="ECO:0000313" key="2">
    <source>
        <dbReference type="Proteomes" id="UP000492820"/>
    </source>
</evidence>